<dbReference type="GO" id="GO:0019843">
    <property type="term" value="F:rRNA binding"/>
    <property type="evidence" value="ECO:0007669"/>
    <property type="project" value="InterPro"/>
</dbReference>
<feature type="region of interest" description="Disordered" evidence="1">
    <location>
        <begin position="510"/>
        <end position="560"/>
    </location>
</feature>
<dbReference type="PANTHER" id="PTHR12661">
    <property type="entry name" value="PETER PAN-RELATED"/>
    <property type="match status" value="1"/>
</dbReference>
<evidence type="ECO:0000313" key="3">
    <source>
        <dbReference type="Proteomes" id="UP000887565"/>
    </source>
</evidence>
<protein>
    <submittedName>
        <fullName evidence="4">Brix domain-containing protein</fullName>
    </submittedName>
</protein>
<dbReference type="PANTHER" id="PTHR12661:SF5">
    <property type="entry name" value="SUPPRESSOR OF SWI4 1 HOMOLOG"/>
    <property type="match status" value="1"/>
</dbReference>
<dbReference type="AlphaFoldDB" id="A0A915K3M1"/>
<evidence type="ECO:0000313" key="4">
    <source>
        <dbReference type="WBParaSite" id="nRc.2.0.1.t33301-RA"/>
    </source>
</evidence>
<dbReference type="SMART" id="SM00879">
    <property type="entry name" value="Brix"/>
    <property type="match status" value="1"/>
</dbReference>
<dbReference type="Proteomes" id="UP000887565">
    <property type="component" value="Unplaced"/>
</dbReference>
<dbReference type="GO" id="GO:0030687">
    <property type="term" value="C:preribosome, large subunit precursor"/>
    <property type="evidence" value="ECO:0007669"/>
    <property type="project" value="TreeGrafter"/>
</dbReference>
<organism evidence="3 4">
    <name type="scientific">Romanomermis culicivorax</name>
    <name type="common">Nematode worm</name>
    <dbReference type="NCBI Taxonomy" id="13658"/>
    <lineage>
        <taxon>Eukaryota</taxon>
        <taxon>Metazoa</taxon>
        <taxon>Ecdysozoa</taxon>
        <taxon>Nematoda</taxon>
        <taxon>Enoplea</taxon>
        <taxon>Dorylaimia</taxon>
        <taxon>Mermithida</taxon>
        <taxon>Mermithoidea</taxon>
        <taxon>Mermithidae</taxon>
        <taxon>Romanomermis</taxon>
    </lineage>
</organism>
<evidence type="ECO:0000256" key="1">
    <source>
        <dbReference type="SAM" id="MobiDB-lite"/>
    </source>
</evidence>
<feature type="domain" description="Brix" evidence="2">
    <location>
        <begin position="227"/>
        <end position="488"/>
    </location>
</feature>
<feature type="compositionally biased region" description="Basic and acidic residues" evidence="1">
    <location>
        <begin position="510"/>
        <end position="530"/>
    </location>
</feature>
<proteinExistence type="predicted"/>
<dbReference type="GO" id="GO:0006364">
    <property type="term" value="P:rRNA processing"/>
    <property type="evidence" value="ECO:0007669"/>
    <property type="project" value="InterPro"/>
</dbReference>
<keyword evidence="3" id="KW-1185">Reference proteome</keyword>
<reference evidence="4" key="1">
    <citation type="submission" date="2022-11" db="UniProtKB">
        <authorList>
            <consortium name="WormBaseParasite"/>
        </authorList>
    </citation>
    <scope>IDENTIFICATION</scope>
</reference>
<name>A0A915K3M1_ROMCU</name>
<evidence type="ECO:0000259" key="2">
    <source>
        <dbReference type="PROSITE" id="PS50833"/>
    </source>
</evidence>
<dbReference type="GO" id="GO:0000027">
    <property type="term" value="P:ribosomal large subunit assembly"/>
    <property type="evidence" value="ECO:0007669"/>
    <property type="project" value="TreeGrafter"/>
</dbReference>
<dbReference type="InterPro" id="IPR007109">
    <property type="entry name" value="Brix"/>
</dbReference>
<dbReference type="PROSITE" id="PS50833">
    <property type="entry name" value="BRIX"/>
    <property type="match status" value="1"/>
</dbReference>
<accession>A0A915K3M1</accession>
<dbReference type="Pfam" id="PF04427">
    <property type="entry name" value="Brix"/>
    <property type="match status" value="1"/>
</dbReference>
<dbReference type="WBParaSite" id="nRc.2.0.1.t33301-RA">
    <property type="protein sequence ID" value="nRc.2.0.1.t33301-RA"/>
    <property type="gene ID" value="nRc.2.0.1.g33301"/>
</dbReference>
<dbReference type="InterPro" id="IPR045112">
    <property type="entry name" value="PPAN-like"/>
</dbReference>
<sequence length="560" mass="63903">MRLCKKIVKGIDLSKSPAYAAKRSDLRKGAETLGRELSLHYQTTWLEFWPFLNKFCDLSSADGLRSFEDHLLNQKFKFKRNICLNADQVAAKLLALPSPFFDHAPRTPRKKTRTVLNFNNEPIPAVDNFANRDTFYDCLDYIDTSNSEASIDLETSSGDDIFTTPPETPPCVYINGSSLSRDDLDALSAIKALNVDPDEFPLIIVVIFQWKKAKKNNEEKEVLHKSPHSFVFHRGKVGLYVRRLIRDVRRVMEPYTATKLKVLKKNVLKDFASVAGPLGVSHMVVFTRTTASLNMRLIRLPRGPTLTFRVHSYSLNRDIISSLRKAQPTPQKYFHHPLLVMNNFQHDQRHIKLMESTFQNMFPSINVNSVKLGDIKRCLLLNYDTESDTIEFRHYAIKLAPSGVSSSIKKLMKKKVPDMGKYSDISDFFLKPVHSSDSEYEGPPGENEVELPENVKTKAVTSKVGIKLTEIGPRMKLQLIKLQDGFCGGEVLYHKFIHKSAAQKEAARKTKLAKDRLREKRRKEQEENVKRKNAVQSEEVARKRVKFKVETSNASTAETT</sequence>
<feature type="compositionally biased region" description="Polar residues" evidence="1">
    <location>
        <begin position="550"/>
        <end position="560"/>
    </location>
</feature>